<accession>A0AAV9IEW8</accession>
<dbReference type="GO" id="GO:0004493">
    <property type="term" value="F:methylmalonyl-CoA epimerase activity"/>
    <property type="evidence" value="ECO:0007669"/>
    <property type="project" value="TreeGrafter"/>
</dbReference>
<evidence type="ECO:0000313" key="4">
    <source>
        <dbReference type="EMBL" id="KAK4525854.1"/>
    </source>
</evidence>
<evidence type="ECO:0000259" key="3">
    <source>
        <dbReference type="PROSITE" id="PS51819"/>
    </source>
</evidence>
<proteinExistence type="inferred from homology"/>
<sequence>MSKAFGILVRLEKLVVNHSKYCSRIHYDHQMDKTRYGYYSIFRRLFSTQKQPLDHGDTTPIKSSSALFAAPQLDSERTKVSPLYKLGKLNHIAIVVQDVQDAAELYRTVWEADVSKPVPHVEMGATVIFVRLENTNIELMEPLGKASPLEKFLAENKSGGIHHICLQVPSIEATMQRLKEYHVNMQTKEPILSDHGRYSIFVDPKDSNGVLIELMEESIANKRLDE</sequence>
<comment type="caution">
    <text evidence="4">The sequence shown here is derived from an EMBL/GenBank/DDBJ whole genome shotgun (WGS) entry which is preliminary data.</text>
</comment>
<dbReference type="Proteomes" id="UP001300502">
    <property type="component" value="Unassembled WGS sequence"/>
</dbReference>
<dbReference type="PANTHER" id="PTHR43048:SF3">
    <property type="entry name" value="METHYLMALONYL-COA EPIMERASE, MITOCHONDRIAL"/>
    <property type="match status" value="1"/>
</dbReference>
<reference evidence="4 5" key="1">
    <citation type="submission" date="2022-07" db="EMBL/GenBank/DDBJ databases">
        <title>Genome-wide signatures of adaptation to extreme environments.</title>
        <authorList>
            <person name="Cho C.H."/>
            <person name="Yoon H.S."/>
        </authorList>
    </citation>
    <scope>NUCLEOTIDE SEQUENCE [LARGE SCALE GENOMIC DNA]</scope>
    <source>
        <strain evidence="4 5">108.79 E11</strain>
    </source>
</reference>
<gene>
    <name evidence="4" type="ORF">GAYE_SCF17G3763</name>
</gene>
<organism evidence="4 5">
    <name type="scientific">Galdieria yellowstonensis</name>
    <dbReference type="NCBI Taxonomy" id="3028027"/>
    <lineage>
        <taxon>Eukaryota</taxon>
        <taxon>Rhodophyta</taxon>
        <taxon>Bangiophyceae</taxon>
        <taxon>Galdieriales</taxon>
        <taxon>Galdieriaceae</taxon>
        <taxon>Galdieria</taxon>
    </lineage>
</organism>
<dbReference type="EMBL" id="JANCYU010000034">
    <property type="protein sequence ID" value="KAK4525854.1"/>
    <property type="molecule type" value="Genomic_DNA"/>
</dbReference>
<keyword evidence="2" id="KW-0479">Metal-binding</keyword>
<dbReference type="InterPro" id="IPR017515">
    <property type="entry name" value="MeMalonyl-CoA_epimerase"/>
</dbReference>
<dbReference type="PANTHER" id="PTHR43048">
    <property type="entry name" value="METHYLMALONYL-COA EPIMERASE"/>
    <property type="match status" value="1"/>
</dbReference>
<dbReference type="InterPro" id="IPR037523">
    <property type="entry name" value="VOC_core"/>
</dbReference>
<dbReference type="InterPro" id="IPR051785">
    <property type="entry name" value="MMCE/EMCE_epimerase"/>
</dbReference>
<evidence type="ECO:0000313" key="5">
    <source>
        <dbReference type="Proteomes" id="UP001300502"/>
    </source>
</evidence>
<dbReference type="PROSITE" id="PS51819">
    <property type="entry name" value="VOC"/>
    <property type="match status" value="1"/>
</dbReference>
<dbReference type="GO" id="GO:0046491">
    <property type="term" value="P:L-methylmalonyl-CoA metabolic process"/>
    <property type="evidence" value="ECO:0007669"/>
    <property type="project" value="TreeGrafter"/>
</dbReference>
<name>A0AAV9IEW8_9RHOD</name>
<dbReference type="GO" id="GO:0005739">
    <property type="term" value="C:mitochondrion"/>
    <property type="evidence" value="ECO:0007669"/>
    <property type="project" value="TreeGrafter"/>
</dbReference>
<feature type="domain" description="VOC" evidence="3">
    <location>
        <begin position="88"/>
        <end position="217"/>
    </location>
</feature>
<dbReference type="SUPFAM" id="SSF54593">
    <property type="entry name" value="Glyoxalase/Bleomycin resistance protein/Dihydroxybiphenyl dioxygenase"/>
    <property type="match status" value="1"/>
</dbReference>
<protein>
    <recommendedName>
        <fullName evidence="3">VOC domain-containing protein</fullName>
    </recommendedName>
</protein>
<comment type="similarity">
    <text evidence="1">Belongs to the methylmalonyl-CoA epimerase family.</text>
</comment>
<dbReference type="NCBIfam" id="TIGR03081">
    <property type="entry name" value="metmalonyl_epim"/>
    <property type="match status" value="1"/>
</dbReference>
<evidence type="ECO:0000256" key="1">
    <source>
        <dbReference type="ARBA" id="ARBA00009308"/>
    </source>
</evidence>
<dbReference type="GO" id="GO:0046872">
    <property type="term" value="F:metal ion binding"/>
    <property type="evidence" value="ECO:0007669"/>
    <property type="project" value="UniProtKB-KW"/>
</dbReference>
<dbReference type="Gene3D" id="3.10.180.10">
    <property type="entry name" value="2,3-Dihydroxybiphenyl 1,2-Dioxygenase, domain 1"/>
    <property type="match status" value="1"/>
</dbReference>
<dbReference type="AlphaFoldDB" id="A0AAV9IEW8"/>
<dbReference type="CDD" id="cd07249">
    <property type="entry name" value="MMCE"/>
    <property type="match status" value="1"/>
</dbReference>
<dbReference type="Pfam" id="PF13669">
    <property type="entry name" value="Glyoxalase_4"/>
    <property type="match status" value="1"/>
</dbReference>
<keyword evidence="5" id="KW-1185">Reference proteome</keyword>
<dbReference type="InterPro" id="IPR029068">
    <property type="entry name" value="Glyas_Bleomycin-R_OHBP_Dase"/>
</dbReference>
<evidence type="ECO:0000256" key="2">
    <source>
        <dbReference type="ARBA" id="ARBA00022723"/>
    </source>
</evidence>